<dbReference type="InterPro" id="IPR027417">
    <property type="entry name" value="P-loop_NTPase"/>
</dbReference>
<dbReference type="SUPFAM" id="SSF52540">
    <property type="entry name" value="P-loop containing nucleoside triphosphate hydrolases"/>
    <property type="match status" value="1"/>
</dbReference>
<dbReference type="EMBL" id="CP013469">
    <property type="protein sequence ID" value="ALR88317.1"/>
    <property type="molecule type" value="Genomic_DNA"/>
</dbReference>
<name>A0A0S3JQ28_ACEPA</name>
<reference evidence="3" key="1">
    <citation type="submission" date="2015-11" db="EMBL/GenBank/DDBJ databases">
        <title>Plasmid sequences of Acetobacter pasteurianus Ab3.</title>
        <authorList>
            <person name="Xia K."/>
            <person name="Li Y."/>
        </authorList>
    </citation>
    <scope>NUCLEOTIDE SEQUENCE</scope>
    <source>
        <strain evidence="3">Ab3</strain>
        <plasmid evidence="3">ApAb3p1</plasmid>
    </source>
</reference>
<feature type="domain" description="Bacterial type II secretion system protein E" evidence="2">
    <location>
        <begin position="39"/>
        <end position="316"/>
    </location>
</feature>
<accession>A0A0S3JQ28</accession>
<comment type="similarity">
    <text evidence="1">Belongs to the GSP E family.</text>
</comment>
<evidence type="ECO:0000313" key="3">
    <source>
        <dbReference type="EMBL" id="ALR88317.1"/>
    </source>
</evidence>
<keyword evidence="3" id="KW-0614">Plasmid</keyword>
<dbReference type="InterPro" id="IPR050921">
    <property type="entry name" value="T4SS_GSP_E_ATPase"/>
</dbReference>
<organism evidence="3">
    <name type="scientific">Acetobacter pasteurianus</name>
    <name type="common">Acetobacter turbidans</name>
    <dbReference type="NCBI Taxonomy" id="438"/>
    <lineage>
        <taxon>Bacteria</taxon>
        <taxon>Pseudomonadati</taxon>
        <taxon>Pseudomonadota</taxon>
        <taxon>Alphaproteobacteria</taxon>
        <taxon>Acetobacterales</taxon>
        <taxon>Acetobacteraceae</taxon>
        <taxon>Acetobacter</taxon>
    </lineage>
</organism>
<evidence type="ECO:0000256" key="1">
    <source>
        <dbReference type="ARBA" id="ARBA00006611"/>
    </source>
</evidence>
<protein>
    <submittedName>
        <fullName evidence="3">Secretion protein</fullName>
    </submittedName>
</protein>
<geneLocation type="plasmid" evidence="3">
    <name>ApAb3p1</name>
</geneLocation>
<dbReference type="Pfam" id="PF00437">
    <property type="entry name" value="T2SSE"/>
    <property type="match status" value="1"/>
</dbReference>
<gene>
    <name evidence="3" type="ORF">DB34_14220</name>
</gene>
<dbReference type="RefSeq" id="WP_168455112.1">
    <property type="nucleotide sequence ID" value="NZ_CP013469.1"/>
</dbReference>
<dbReference type="GO" id="GO:0016887">
    <property type="term" value="F:ATP hydrolysis activity"/>
    <property type="evidence" value="ECO:0007669"/>
    <property type="project" value="InterPro"/>
</dbReference>
<sequence length="388" mass="43533">MNVIITPPEERETWENEGRSGYTWVVERRKYAPGLDDLLKWAYRLGASRIDFKTGHPVTILVHGKVRCATRGATDDFAIADIVSHMYAQDGMSMLAIYHDLDSAYSVSLNRRETLRFRVNFTPCEVMRGQGVNIVMRPIPSRPPNLASQNVEPEVLASNDIPSGMKLIGGATGQGKSSLTFALAEEKVMRPDANCNIATGESPVEFLMDYIRSPTGSKITQTEIRPPHMTFAKFVRGTTRREMTELIVGECRDHKTMDAAINCAITGSILGTTIHADNVGLMMQRAVSLCAREERDNLVSALAQSMRFCLNQRLLPRKGGGRVAIREFLTFDRDLRFRLMRTDPQCWPEFINDVLKTDGQSYARAIDARLEQGLITEETALMAKRRDD</sequence>
<dbReference type="InterPro" id="IPR001482">
    <property type="entry name" value="T2SS/T4SS_dom"/>
</dbReference>
<dbReference type="PANTHER" id="PTHR30486:SF6">
    <property type="entry name" value="TYPE IV PILUS RETRACTATION ATPASE PILT"/>
    <property type="match status" value="1"/>
</dbReference>
<dbReference type="PANTHER" id="PTHR30486">
    <property type="entry name" value="TWITCHING MOTILITY PROTEIN PILT"/>
    <property type="match status" value="1"/>
</dbReference>
<dbReference type="Gene3D" id="3.30.450.90">
    <property type="match status" value="1"/>
</dbReference>
<dbReference type="AlphaFoldDB" id="A0A0S3JQ28"/>
<proteinExistence type="inferred from homology"/>
<evidence type="ECO:0000259" key="2">
    <source>
        <dbReference type="Pfam" id="PF00437"/>
    </source>
</evidence>
<dbReference type="Gene3D" id="3.40.50.300">
    <property type="entry name" value="P-loop containing nucleotide triphosphate hydrolases"/>
    <property type="match status" value="1"/>
</dbReference>